<feature type="signal peptide" evidence="1">
    <location>
        <begin position="1"/>
        <end position="24"/>
    </location>
</feature>
<reference evidence="2" key="1">
    <citation type="journal article" date="2015" name="Sci. Rep.">
        <title>Tissue- and time-dependent transcription in Ixodes ricinus salivary glands and midguts when blood feeding on the vertebrate host.</title>
        <authorList>
            <person name="Kotsyfakis M."/>
            <person name="Schwarz A."/>
            <person name="Erhart J."/>
            <person name="Ribeiro J.M."/>
        </authorList>
    </citation>
    <scope>NUCLEOTIDE SEQUENCE</scope>
    <source>
        <tissue evidence="2">Salivary gland and midgut</tissue>
    </source>
</reference>
<feature type="chain" id="PRO_5004733937" evidence="1">
    <location>
        <begin position="25"/>
        <end position="116"/>
    </location>
</feature>
<keyword evidence="1" id="KW-0732">Signal</keyword>
<sequence length="116" mass="12919">MMSPFGKLLLVLFAVVILPAFQSGAFLGGSETLDCLVPIIGGGKIHCKLEGYNDFEDFRPRSCEIKCDERWLRLPSWICSGGGGACTSSVRRNILKWSTELEEKKSRLVKEWCTCS</sequence>
<name>V5GFK6_IXORI</name>
<protein>
    <submittedName>
        <fullName evidence="2">Putative secreted protein</fullName>
    </submittedName>
</protein>
<proteinExistence type="evidence at transcript level"/>
<dbReference type="EMBL" id="GANP01015518">
    <property type="protein sequence ID" value="JAB68950.1"/>
    <property type="molecule type" value="mRNA"/>
</dbReference>
<accession>V5GFK6</accession>
<dbReference type="AlphaFoldDB" id="V5GFK6"/>
<organism evidence="2">
    <name type="scientific">Ixodes ricinus</name>
    <name type="common">Common tick</name>
    <name type="synonym">Acarus ricinus</name>
    <dbReference type="NCBI Taxonomy" id="34613"/>
    <lineage>
        <taxon>Eukaryota</taxon>
        <taxon>Metazoa</taxon>
        <taxon>Ecdysozoa</taxon>
        <taxon>Arthropoda</taxon>
        <taxon>Chelicerata</taxon>
        <taxon>Arachnida</taxon>
        <taxon>Acari</taxon>
        <taxon>Parasitiformes</taxon>
        <taxon>Ixodida</taxon>
        <taxon>Ixodoidea</taxon>
        <taxon>Ixodidae</taxon>
        <taxon>Ixodinae</taxon>
        <taxon>Ixodes</taxon>
    </lineage>
</organism>
<evidence type="ECO:0000256" key="1">
    <source>
        <dbReference type="SAM" id="SignalP"/>
    </source>
</evidence>
<evidence type="ECO:0000313" key="2">
    <source>
        <dbReference type="EMBL" id="JAB68950.1"/>
    </source>
</evidence>